<dbReference type="InterPro" id="IPR036388">
    <property type="entry name" value="WH-like_DNA-bd_sf"/>
</dbReference>
<dbReference type="Gene3D" id="1.10.10.10">
    <property type="entry name" value="Winged helix-like DNA-binding domain superfamily/Winged helix DNA-binding domain"/>
    <property type="match status" value="1"/>
</dbReference>
<dbReference type="Pfam" id="PF03551">
    <property type="entry name" value="PadR"/>
    <property type="match status" value="1"/>
</dbReference>
<dbReference type="RefSeq" id="WP_185442340.1">
    <property type="nucleotide sequence ID" value="NZ_CP043661.1"/>
</dbReference>
<dbReference type="Proteomes" id="UP000515563">
    <property type="component" value="Chromosome"/>
</dbReference>
<evidence type="ECO:0000313" key="3">
    <source>
        <dbReference type="EMBL" id="QNE20249.1"/>
    </source>
</evidence>
<accession>A0A7G6X1Y4</accession>
<feature type="domain" description="Transcription regulator PadR N-terminal" evidence="1">
    <location>
        <begin position="7"/>
        <end position="77"/>
    </location>
</feature>
<protein>
    <submittedName>
        <fullName evidence="3">PadR family transcriptional regulator</fullName>
    </submittedName>
</protein>
<dbReference type="KEGG" id="kqi:F1D05_22960"/>
<proteinExistence type="predicted"/>
<dbReference type="PANTHER" id="PTHR43252">
    <property type="entry name" value="TRANSCRIPTIONAL REGULATOR YQJI"/>
    <property type="match status" value="1"/>
</dbReference>
<evidence type="ECO:0000313" key="4">
    <source>
        <dbReference type="Proteomes" id="UP000515563"/>
    </source>
</evidence>
<organism evidence="3 4">
    <name type="scientific">Kribbella qitaiheensis</name>
    <dbReference type="NCBI Taxonomy" id="1544730"/>
    <lineage>
        <taxon>Bacteria</taxon>
        <taxon>Bacillati</taxon>
        <taxon>Actinomycetota</taxon>
        <taxon>Actinomycetes</taxon>
        <taxon>Propionibacteriales</taxon>
        <taxon>Kribbellaceae</taxon>
        <taxon>Kribbella</taxon>
    </lineage>
</organism>
<feature type="domain" description="Transcription regulator PadR C-terminal" evidence="2">
    <location>
        <begin position="88"/>
        <end position="167"/>
    </location>
</feature>
<evidence type="ECO:0000259" key="2">
    <source>
        <dbReference type="Pfam" id="PF10400"/>
    </source>
</evidence>
<dbReference type="InterPro" id="IPR018309">
    <property type="entry name" value="Tscrpt_reg_PadR_C"/>
</dbReference>
<dbReference type="AlphaFoldDB" id="A0A7G6X1Y4"/>
<dbReference type="PANTHER" id="PTHR43252:SF6">
    <property type="entry name" value="NEGATIVE TRANSCRIPTION REGULATOR PADR"/>
    <property type="match status" value="1"/>
</dbReference>
<sequence length="171" mass="19491">MSLRHALLGLLVEHPASGYDLLKTFGTSLANVWPATQSQIYGELTKLADSELIVVSEQGPRGRKEYTLTDTGLAELRRWLIETEPQRTRSDVLLRVFFLGVLTPQQARDYLDNQAAHATKLHEELKSLDGSIEWDDEDLSIYGRIALEYGQRFSAMQRDWAEWALTQVKDK</sequence>
<name>A0A7G6X1Y4_9ACTN</name>
<dbReference type="Pfam" id="PF10400">
    <property type="entry name" value="Vir_act_alpha_C"/>
    <property type="match status" value="1"/>
</dbReference>
<keyword evidence="4" id="KW-1185">Reference proteome</keyword>
<evidence type="ECO:0000259" key="1">
    <source>
        <dbReference type="Pfam" id="PF03551"/>
    </source>
</evidence>
<dbReference type="EMBL" id="CP043661">
    <property type="protein sequence ID" value="QNE20249.1"/>
    <property type="molecule type" value="Genomic_DNA"/>
</dbReference>
<reference evidence="3 4" key="2">
    <citation type="journal article" date="2020" name="Microbiol. Resour. Announc.">
        <title>Antarctic desert soil bacteria exhibit high novel natural product potential, evaluated through long-read genome sequencing and comparative genomics.</title>
        <authorList>
            <person name="Benaud N."/>
            <person name="Edwards R.J."/>
            <person name="Amos T.G."/>
            <person name="D'Agostino P.M."/>
            <person name="Gutierrez-Chavez C."/>
            <person name="Montgomery K."/>
            <person name="Nicetic I."/>
            <person name="Ferrari B.C."/>
        </authorList>
    </citation>
    <scope>NUCLEOTIDE SEQUENCE [LARGE SCALE GENOMIC DNA]</scope>
    <source>
        <strain evidence="3 4">SPB151</strain>
    </source>
</reference>
<gene>
    <name evidence="3" type="ORF">F1D05_22960</name>
</gene>
<dbReference type="SUPFAM" id="SSF46785">
    <property type="entry name" value="Winged helix' DNA-binding domain"/>
    <property type="match status" value="1"/>
</dbReference>
<dbReference type="InterPro" id="IPR036390">
    <property type="entry name" value="WH_DNA-bd_sf"/>
</dbReference>
<reference evidence="4" key="1">
    <citation type="submission" date="2019-09" db="EMBL/GenBank/DDBJ databases">
        <title>Antimicrobial potential of Antarctic Bacteria.</title>
        <authorList>
            <person name="Benaud N."/>
            <person name="Edwards R.J."/>
            <person name="Ferrari B.C."/>
        </authorList>
    </citation>
    <scope>NUCLEOTIDE SEQUENCE [LARGE SCALE GENOMIC DNA]</scope>
    <source>
        <strain evidence="4">SPB151</strain>
    </source>
</reference>
<dbReference type="InterPro" id="IPR005149">
    <property type="entry name" value="Tscrpt_reg_PadR_N"/>
</dbReference>